<evidence type="ECO:0000313" key="1">
    <source>
        <dbReference type="EMBL" id="KAJ2889724.1"/>
    </source>
</evidence>
<evidence type="ECO:0000313" key="2">
    <source>
        <dbReference type="Proteomes" id="UP001139981"/>
    </source>
</evidence>
<name>A0ACC1LYI5_9FUNG</name>
<feature type="non-terminal residue" evidence="1">
    <location>
        <position position="1"/>
    </location>
</feature>
<gene>
    <name evidence="1" type="ORF">IWW38_004538</name>
</gene>
<comment type="caution">
    <text evidence="1">The sequence shown here is derived from an EMBL/GenBank/DDBJ whole genome shotgun (WGS) entry which is preliminary data.</text>
</comment>
<sequence length="71" mass="7856">PIDDTVNSQPPPPTPSSGKRKSIAIHLDDIKKFRYPQTTPAPASANYDIIDDIVNSSDSDTENRHQQQLVI</sequence>
<proteinExistence type="predicted"/>
<dbReference type="Proteomes" id="UP001139981">
    <property type="component" value="Unassembled WGS sequence"/>
</dbReference>
<keyword evidence="2" id="KW-1185">Reference proteome</keyword>
<accession>A0ACC1LYI5</accession>
<reference evidence="1" key="1">
    <citation type="submission" date="2022-07" db="EMBL/GenBank/DDBJ databases">
        <title>Phylogenomic reconstructions and comparative analyses of Kickxellomycotina fungi.</title>
        <authorList>
            <person name="Reynolds N.K."/>
            <person name="Stajich J.E."/>
            <person name="Barry K."/>
            <person name="Grigoriev I.V."/>
            <person name="Crous P."/>
            <person name="Smith M.E."/>
        </authorList>
    </citation>
    <scope>NUCLEOTIDE SEQUENCE</scope>
    <source>
        <strain evidence="1">CBS 190363</strain>
    </source>
</reference>
<dbReference type="EMBL" id="JANBVB010001697">
    <property type="protein sequence ID" value="KAJ2889724.1"/>
    <property type="molecule type" value="Genomic_DNA"/>
</dbReference>
<protein>
    <submittedName>
        <fullName evidence="1">Uncharacterized protein</fullName>
    </submittedName>
</protein>
<organism evidence="1 2">
    <name type="scientific">Coemansia aciculifera</name>
    <dbReference type="NCBI Taxonomy" id="417176"/>
    <lineage>
        <taxon>Eukaryota</taxon>
        <taxon>Fungi</taxon>
        <taxon>Fungi incertae sedis</taxon>
        <taxon>Zoopagomycota</taxon>
        <taxon>Kickxellomycotina</taxon>
        <taxon>Kickxellomycetes</taxon>
        <taxon>Kickxellales</taxon>
        <taxon>Kickxellaceae</taxon>
        <taxon>Coemansia</taxon>
    </lineage>
</organism>